<accession>A0A7V9Z0M0</accession>
<evidence type="ECO:0000259" key="5">
    <source>
        <dbReference type="PROSITE" id="PS50893"/>
    </source>
</evidence>
<dbReference type="PANTHER" id="PTHR42711">
    <property type="entry name" value="ABC TRANSPORTER ATP-BINDING PROTEIN"/>
    <property type="match status" value="1"/>
</dbReference>
<evidence type="ECO:0000256" key="2">
    <source>
        <dbReference type="ARBA" id="ARBA00022448"/>
    </source>
</evidence>
<keyword evidence="3" id="KW-0547">Nucleotide-binding</keyword>
<dbReference type="AlphaFoldDB" id="A0A7V9Z0M0"/>
<evidence type="ECO:0000313" key="6">
    <source>
        <dbReference type="EMBL" id="MBA2871878.1"/>
    </source>
</evidence>
<dbReference type="GO" id="GO:0016887">
    <property type="term" value="F:ATP hydrolysis activity"/>
    <property type="evidence" value="ECO:0007669"/>
    <property type="project" value="InterPro"/>
</dbReference>
<evidence type="ECO:0000256" key="4">
    <source>
        <dbReference type="ARBA" id="ARBA00022840"/>
    </source>
</evidence>
<dbReference type="PROSITE" id="PS00211">
    <property type="entry name" value="ABC_TRANSPORTER_1"/>
    <property type="match status" value="1"/>
</dbReference>
<dbReference type="InterPro" id="IPR003439">
    <property type="entry name" value="ABC_transporter-like_ATP-bd"/>
</dbReference>
<dbReference type="InterPro" id="IPR027417">
    <property type="entry name" value="P-loop_NTPase"/>
</dbReference>
<evidence type="ECO:0000256" key="1">
    <source>
        <dbReference type="ARBA" id="ARBA00005417"/>
    </source>
</evidence>
<feature type="domain" description="ABC transporter" evidence="5">
    <location>
        <begin position="4"/>
        <end position="235"/>
    </location>
</feature>
<gene>
    <name evidence="6" type="ORF">HNQ85_002168</name>
</gene>
<dbReference type="Pfam" id="PF00005">
    <property type="entry name" value="ABC_tran"/>
    <property type="match status" value="1"/>
</dbReference>
<dbReference type="PANTHER" id="PTHR42711:SF5">
    <property type="entry name" value="ABC TRANSPORTER ATP-BINDING PROTEIN NATA"/>
    <property type="match status" value="1"/>
</dbReference>
<dbReference type="SMART" id="SM00382">
    <property type="entry name" value="AAA"/>
    <property type="match status" value="1"/>
</dbReference>
<dbReference type="SUPFAM" id="SSF52540">
    <property type="entry name" value="P-loop containing nucleoside triphosphate hydrolases"/>
    <property type="match status" value="1"/>
</dbReference>
<dbReference type="InterPro" id="IPR003593">
    <property type="entry name" value="AAA+_ATPase"/>
</dbReference>
<dbReference type="GO" id="GO:0005524">
    <property type="term" value="F:ATP binding"/>
    <property type="evidence" value="ECO:0007669"/>
    <property type="project" value="UniProtKB-KW"/>
</dbReference>
<dbReference type="Gene3D" id="3.40.50.300">
    <property type="entry name" value="P-loop containing nucleotide triphosphate hydrolases"/>
    <property type="match status" value="1"/>
</dbReference>
<dbReference type="RefSeq" id="WP_181537695.1">
    <property type="nucleotide sequence ID" value="NZ_JACDUU010000005.1"/>
</dbReference>
<keyword evidence="4 6" id="KW-0067">ATP-binding</keyword>
<proteinExistence type="inferred from homology"/>
<dbReference type="PROSITE" id="PS50893">
    <property type="entry name" value="ABC_TRANSPORTER_2"/>
    <property type="match status" value="1"/>
</dbReference>
<reference evidence="6 7" key="1">
    <citation type="submission" date="2020-07" db="EMBL/GenBank/DDBJ databases">
        <title>Genomic Encyclopedia of Type Strains, Phase IV (KMG-IV): sequencing the most valuable type-strain genomes for metagenomic binning, comparative biology and taxonomic classification.</title>
        <authorList>
            <person name="Goeker M."/>
        </authorList>
    </citation>
    <scope>NUCLEOTIDE SEQUENCE [LARGE SCALE GENOMIC DNA]</scope>
    <source>
        <strain evidence="6 7">DSM 25220</strain>
    </source>
</reference>
<evidence type="ECO:0000313" key="7">
    <source>
        <dbReference type="Proteomes" id="UP000580891"/>
    </source>
</evidence>
<dbReference type="EMBL" id="JACDUU010000005">
    <property type="protein sequence ID" value="MBA2871878.1"/>
    <property type="molecule type" value="Genomic_DNA"/>
</dbReference>
<evidence type="ECO:0000256" key="3">
    <source>
        <dbReference type="ARBA" id="ARBA00022741"/>
    </source>
</evidence>
<comment type="caution">
    <text evidence="6">The sequence shown here is derived from an EMBL/GenBank/DDBJ whole genome shotgun (WGS) entry which is preliminary data.</text>
</comment>
<organism evidence="6 7">
    <name type="scientific">[Anoxybacillus] calidus</name>
    <dbReference type="NCBI Taxonomy" id="575178"/>
    <lineage>
        <taxon>Bacteria</taxon>
        <taxon>Bacillati</taxon>
        <taxon>Bacillota</taxon>
        <taxon>Bacilli</taxon>
        <taxon>Bacillales</taxon>
        <taxon>Anoxybacillaceae</taxon>
        <taxon>Paranoxybacillus</taxon>
    </lineage>
</organism>
<keyword evidence="2" id="KW-0813">Transport</keyword>
<dbReference type="InterPro" id="IPR050763">
    <property type="entry name" value="ABC_transporter_ATP-binding"/>
</dbReference>
<dbReference type="Proteomes" id="UP000580891">
    <property type="component" value="Unassembled WGS sequence"/>
</dbReference>
<comment type="similarity">
    <text evidence="1">Belongs to the ABC transporter superfamily.</text>
</comment>
<protein>
    <submittedName>
        <fullName evidence="6">ABC-2 type transport system ATP-binding protein</fullName>
    </submittedName>
</protein>
<dbReference type="CDD" id="cd03230">
    <property type="entry name" value="ABC_DR_subfamily_A"/>
    <property type="match status" value="1"/>
</dbReference>
<sequence>MYDVNVRGVCKKFGNMYAVKHIDFFIKKGEILGFLGQNGAGKTTTIKMLTGQLLPTEGHIEIFGMNVIDHHKDIMSKIGYIPDTPVLYEGLTPKEMLGFVGRLYNMKTSVLSKRIDELLSIMNLKDFEDELIKNFSLGMKKKVSIACGLIHSPKLLILDEVTNGLDPRSAREIKDLIKMLNEQQGVSCLLTTHILDVVEELAHRIIIIEKGEIVEQGELVELKEKYKAKNLEGVFLKAIS</sequence>
<name>A0A7V9Z0M0_9BACL</name>
<keyword evidence="7" id="KW-1185">Reference proteome</keyword>
<dbReference type="InterPro" id="IPR017871">
    <property type="entry name" value="ABC_transporter-like_CS"/>
</dbReference>